<keyword evidence="2" id="KW-1185">Reference proteome</keyword>
<name>A0AAW1P4Z9_9CHLO</name>
<accession>A0AAW1P4Z9</accession>
<evidence type="ECO:0000313" key="1">
    <source>
        <dbReference type="EMBL" id="KAK9803968.1"/>
    </source>
</evidence>
<proteinExistence type="predicted"/>
<organism evidence="1 2">
    <name type="scientific">[Myrmecia] bisecta</name>
    <dbReference type="NCBI Taxonomy" id="41462"/>
    <lineage>
        <taxon>Eukaryota</taxon>
        <taxon>Viridiplantae</taxon>
        <taxon>Chlorophyta</taxon>
        <taxon>core chlorophytes</taxon>
        <taxon>Trebouxiophyceae</taxon>
        <taxon>Trebouxiales</taxon>
        <taxon>Trebouxiaceae</taxon>
        <taxon>Myrmecia</taxon>
    </lineage>
</organism>
<dbReference type="Proteomes" id="UP001489004">
    <property type="component" value="Unassembled WGS sequence"/>
</dbReference>
<dbReference type="AlphaFoldDB" id="A0AAW1P4Z9"/>
<dbReference type="EMBL" id="JALJOR010000019">
    <property type="protein sequence ID" value="KAK9803968.1"/>
    <property type="molecule type" value="Genomic_DNA"/>
</dbReference>
<evidence type="ECO:0000313" key="2">
    <source>
        <dbReference type="Proteomes" id="UP001489004"/>
    </source>
</evidence>
<gene>
    <name evidence="1" type="ORF">WJX72_008809</name>
</gene>
<protein>
    <submittedName>
        <fullName evidence="1">Uncharacterized protein</fullName>
    </submittedName>
</protein>
<comment type="caution">
    <text evidence="1">The sequence shown here is derived from an EMBL/GenBank/DDBJ whole genome shotgun (WGS) entry which is preliminary data.</text>
</comment>
<reference evidence="1 2" key="1">
    <citation type="journal article" date="2024" name="Nat. Commun.">
        <title>Phylogenomics reveals the evolutionary origins of lichenization in chlorophyte algae.</title>
        <authorList>
            <person name="Puginier C."/>
            <person name="Libourel C."/>
            <person name="Otte J."/>
            <person name="Skaloud P."/>
            <person name="Haon M."/>
            <person name="Grisel S."/>
            <person name="Petersen M."/>
            <person name="Berrin J.G."/>
            <person name="Delaux P.M."/>
            <person name="Dal Grande F."/>
            <person name="Keller J."/>
        </authorList>
    </citation>
    <scope>NUCLEOTIDE SEQUENCE [LARGE SCALE GENOMIC DNA]</scope>
    <source>
        <strain evidence="1 2">SAG 2043</strain>
    </source>
</reference>
<sequence length="68" mass="7636">MIETMLSSGVLDLQSLSDRDKRCLLSYTSVTEGHQAHLEADLSVLNRCKHALCLLSTPIRVKLPYKHV</sequence>